<feature type="region of interest" description="Disordered" evidence="1">
    <location>
        <begin position="127"/>
        <end position="167"/>
    </location>
</feature>
<dbReference type="OrthoDB" id="11143at2157"/>
<keyword evidence="4" id="KW-1185">Reference proteome</keyword>
<accession>A0A1M5JPC2</accession>
<proteinExistence type="predicted"/>
<feature type="domain" description="DZANK-type" evidence="2">
    <location>
        <begin position="172"/>
        <end position="216"/>
    </location>
</feature>
<dbReference type="GO" id="GO:0006355">
    <property type="term" value="P:regulation of DNA-templated transcription"/>
    <property type="evidence" value="ECO:0007669"/>
    <property type="project" value="InterPro"/>
</dbReference>
<gene>
    <name evidence="3" type="ORF">SAMN05443636_0210</name>
</gene>
<feature type="compositionally biased region" description="Gly residues" evidence="1">
    <location>
        <begin position="148"/>
        <end position="158"/>
    </location>
</feature>
<organism evidence="3 4">
    <name type="scientific">Halobaculum gomorrense</name>
    <dbReference type="NCBI Taxonomy" id="43928"/>
    <lineage>
        <taxon>Archaea</taxon>
        <taxon>Methanobacteriati</taxon>
        <taxon>Methanobacteriota</taxon>
        <taxon>Stenosarchaea group</taxon>
        <taxon>Halobacteria</taxon>
        <taxon>Halobacteriales</taxon>
        <taxon>Haloferacaceae</taxon>
        <taxon>Halobaculum</taxon>
    </lineage>
</organism>
<dbReference type="CDD" id="cd22233">
    <property type="entry name" value="RHH_CopAso-like"/>
    <property type="match status" value="1"/>
</dbReference>
<name>A0A1M5JPC2_9EURY</name>
<dbReference type="Proteomes" id="UP000184357">
    <property type="component" value="Unassembled WGS sequence"/>
</dbReference>
<feature type="region of interest" description="Disordered" evidence="1">
    <location>
        <begin position="84"/>
        <end position="113"/>
    </location>
</feature>
<reference evidence="3 4" key="1">
    <citation type="submission" date="2016-11" db="EMBL/GenBank/DDBJ databases">
        <authorList>
            <person name="Jaros S."/>
            <person name="Januszkiewicz K."/>
            <person name="Wedrychowicz H."/>
        </authorList>
    </citation>
    <scope>NUCLEOTIDE SEQUENCE [LARGE SCALE GENOMIC DNA]</scope>
    <source>
        <strain evidence="3 4">DSM 9297</strain>
    </source>
</reference>
<dbReference type="RefSeq" id="WP_073306557.1">
    <property type="nucleotide sequence ID" value="NZ_FQWV01000001.1"/>
</dbReference>
<evidence type="ECO:0000313" key="3">
    <source>
        <dbReference type="EMBL" id="SHG42414.1"/>
    </source>
</evidence>
<evidence type="ECO:0000313" key="4">
    <source>
        <dbReference type="Proteomes" id="UP000184357"/>
    </source>
</evidence>
<dbReference type="EMBL" id="FQWV01000001">
    <property type="protein sequence ID" value="SHG42414.1"/>
    <property type="molecule type" value="Genomic_DNA"/>
</dbReference>
<dbReference type="STRING" id="43928.SAMN05443636_0210"/>
<dbReference type="InterPro" id="IPR025874">
    <property type="entry name" value="DZR"/>
</dbReference>
<protein>
    <submittedName>
        <fullName evidence="3">Double zinc ribbon</fullName>
    </submittedName>
</protein>
<evidence type="ECO:0000259" key="2">
    <source>
        <dbReference type="Pfam" id="PF12773"/>
    </source>
</evidence>
<evidence type="ECO:0000256" key="1">
    <source>
        <dbReference type="SAM" id="MobiDB-lite"/>
    </source>
</evidence>
<sequence length="228" mass="23586">MSKITFRADADLVDRLEELEGSKSEVMREALREYLDDAEARSDAADAAGWRTDAGTDGDVADSFDDALAARVDELVTARLDEAFASTGSPDSVRADRSRPFGVPGGTRSATPAVNLTVNVDGAGAAVEQEEPAERVDPSGSDEPVSGADGGTPAGGSSGADDAASDAGARSCAQCGEDVADDHVFCPNCGEKTTRRLFCECGDEVRSDWAFCPGCGRRTPAADVLDAT</sequence>
<dbReference type="AlphaFoldDB" id="A0A1M5JPC2"/>
<dbReference type="Pfam" id="PF12773">
    <property type="entry name" value="DZR"/>
    <property type="match status" value="1"/>
</dbReference>